<name>A0ABT1QNT1_9GAMM</name>
<evidence type="ECO:0000256" key="1">
    <source>
        <dbReference type="ARBA" id="ARBA00022729"/>
    </source>
</evidence>
<evidence type="ECO:0000313" key="5">
    <source>
        <dbReference type="Proteomes" id="UP001165498"/>
    </source>
</evidence>
<evidence type="ECO:0000259" key="3">
    <source>
        <dbReference type="Pfam" id="PF13435"/>
    </source>
</evidence>
<comment type="caution">
    <text evidence="4">The sequence shown here is derived from an EMBL/GenBank/DDBJ whole genome shotgun (WGS) entry which is preliminary data.</text>
</comment>
<dbReference type="PANTHER" id="PTHR35038:SF6">
    <property type="entry name" value="SURFACE LOCALIZED DECAHEME CYTOCHROME C LIPOPROTEIN"/>
    <property type="match status" value="1"/>
</dbReference>
<protein>
    <submittedName>
        <fullName evidence="4">Cytochrome c family protein</fullName>
    </submittedName>
</protein>
<dbReference type="Pfam" id="PF13435">
    <property type="entry name" value="Cytochrome_C554"/>
    <property type="match status" value="1"/>
</dbReference>
<evidence type="ECO:0000313" key="4">
    <source>
        <dbReference type="EMBL" id="MCQ4163232.1"/>
    </source>
</evidence>
<reference evidence="4" key="1">
    <citation type="submission" date="2022-07" db="EMBL/GenBank/DDBJ databases">
        <title>Tahibacter sp., a new gammaproteobacterium isolated from the silt sample collected at pig farm.</title>
        <authorList>
            <person name="Chen H."/>
        </authorList>
    </citation>
    <scope>NUCLEOTIDE SEQUENCE</scope>
    <source>
        <strain evidence="4">P2K</strain>
    </source>
</reference>
<dbReference type="Gene3D" id="1.10.1130.10">
    <property type="entry name" value="Flavocytochrome C3, Chain A"/>
    <property type="match status" value="1"/>
</dbReference>
<dbReference type="Proteomes" id="UP001165498">
    <property type="component" value="Unassembled WGS sequence"/>
</dbReference>
<dbReference type="InterPro" id="IPR023155">
    <property type="entry name" value="Cyt_c-552/4"/>
</dbReference>
<proteinExistence type="predicted"/>
<accession>A0ABT1QNT1</accession>
<dbReference type="SUPFAM" id="SSF48695">
    <property type="entry name" value="Multiheme cytochromes"/>
    <property type="match status" value="1"/>
</dbReference>
<feature type="chain" id="PRO_5045170089" evidence="2">
    <location>
        <begin position="22"/>
        <end position="439"/>
    </location>
</feature>
<organism evidence="4 5">
    <name type="scientific">Tahibacter harae</name>
    <dbReference type="NCBI Taxonomy" id="2963937"/>
    <lineage>
        <taxon>Bacteria</taxon>
        <taxon>Pseudomonadati</taxon>
        <taxon>Pseudomonadota</taxon>
        <taxon>Gammaproteobacteria</taxon>
        <taxon>Lysobacterales</taxon>
        <taxon>Rhodanobacteraceae</taxon>
        <taxon>Tahibacter</taxon>
    </lineage>
</organism>
<keyword evidence="1 2" id="KW-0732">Signal</keyword>
<dbReference type="InterPro" id="IPR051829">
    <property type="entry name" value="Multiheme_Cytochr_ET"/>
</dbReference>
<feature type="domain" description="Cytochrome c-552/4" evidence="3">
    <location>
        <begin position="58"/>
        <end position="130"/>
    </location>
</feature>
<feature type="signal peptide" evidence="2">
    <location>
        <begin position="1"/>
        <end position="21"/>
    </location>
</feature>
<evidence type="ECO:0000256" key="2">
    <source>
        <dbReference type="SAM" id="SignalP"/>
    </source>
</evidence>
<dbReference type="EMBL" id="JANFQO010000001">
    <property type="protein sequence ID" value="MCQ4163232.1"/>
    <property type="molecule type" value="Genomic_DNA"/>
</dbReference>
<dbReference type="PANTHER" id="PTHR35038">
    <property type="entry name" value="DISSIMILATORY SULFITE REDUCTASE SIRA"/>
    <property type="match status" value="1"/>
</dbReference>
<dbReference type="InterPro" id="IPR036280">
    <property type="entry name" value="Multihaem_cyt_sf"/>
</dbReference>
<gene>
    <name evidence="4" type="ORF">NM961_00740</name>
</gene>
<sequence>MRMRTWMLAVCVVLLPAGAFAAGAVEAIAAHRHLGVASCSNSVCHGASQVFRDSHVMQNEFAVWQETDPHAKAYALLEQPASREIARKLGLGSATEAKICLDCHADNVPAAQRGERFQLSDGVGCEACHGGAEQWLNAHADKSVAHADNLAKGMYATDDPVRRAELCLSCHMGTKDRMITHRIMGAGHPRLTFELDTFTWLGRPHYAIDADWIQRKGEFSGVRDWAVGQGVAAANLLDQLADPHAGWQGIFPELVLFNCFACHKRMSDKSWGPRQGTGLGPGVVRLYDANLVMFRHVLAAVDKPAQARLLNETRALHKATTESREATLAAARRLRASLAELLPRVAQHRFDGGSLNAILADIEADAARGEYRDYDAAEQAAMAAQSVIVAFENSGAIDKARADALKARLDGVYAVLKNENGYSMGSFQTALKALKTGAP</sequence>
<keyword evidence="5" id="KW-1185">Reference proteome</keyword>
<dbReference type="RefSeq" id="WP_255910263.1">
    <property type="nucleotide sequence ID" value="NZ_JANFQO010000001.1"/>
</dbReference>